<dbReference type="EMBL" id="JAHLUN010000001">
    <property type="protein sequence ID" value="KAG7768903.1"/>
    <property type="molecule type" value="Genomic_DNA"/>
</dbReference>
<feature type="region of interest" description="Disordered" evidence="1">
    <location>
        <begin position="20"/>
        <end position="76"/>
    </location>
</feature>
<keyword evidence="3" id="KW-1185">Reference proteome</keyword>
<accession>A0ABQ7RMR2</accession>
<name>A0ABQ7RMR2_9ASCO</name>
<reference evidence="2 3" key="1">
    <citation type="journal article" date="2021" name="G3 (Bethesda)">
        <title>Genomic diversity, chromosomal rearrangements, and interspecies hybridization in the ogataea polymorpha species complex.</title>
        <authorList>
            <person name="Hanson S.J."/>
            <person name="Cinneide E.O."/>
            <person name="Salzberg L.I."/>
            <person name="Wolfe K.H."/>
            <person name="McGowan J."/>
            <person name="Fitzpatrick D.A."/>
            <person name="Matlin K."/>
        </authorList>
    </citation>
    <scope>NUCLEOTIDE SEQUENCE [LARGE SCALE GENOMIC DNA]</scope>
    <source>
        <strain evidence="2">81-436-3</strain>
    </source>
</reference>
<evidence type="ECO:0000256" key="1">
    <source>
        <dbReference type="SAM" id="MobiDB-lite"/>
    </source>
</evidence>
<evidence type="ECO:0000313" key="2">
    <source>
        <dbReference type="EMBL" id="KAG7768903.1"/>
    </source>
</evidence>
<dbReference type="Proteomes" id="UP000697297">
    <property type="component" value="Unassembled WGS sequence"/>
</dbReference>
<gene>
    <name evidence="2" type="ORF">KL946_000186</name>
</gene>
<sequence>MHRKLPATSLEATNAVLMRGKSLHGPCPGQNAGRPLPESPAAQHQQTVPAPGPASGPLVPTRTALRPQPARACRVHGADDVPAAAARWAGGRGHESVRFAGVGAFARETQVALARQPFQMRPVPQVVHKKTQPGVPQIECA</sequence>
<evidence type="ECO:0000313" key="3">
    <source>
        <dbReference type="Proteomes" id="UP000697297"/>
    </source>
</evidence>
<protein>
    <submittedName>
        <fullName evidence="2">Uncharacterized protein</fullName>
    </submittedName>
</protein>
<comment type="caution">
    <text evidence="2">The sequence shown here is derived from an EMBL/GenBank/DDBJ whole genome shotgun (WGS) entry which is preliminary data.</text>
</comment>
<organism evidence="2 3">
    <name type="scientific">Ogataea haglerorum</name>
    <dbReference type="NCBI Taxonomy" id="1937702"/>
    <lineage>
        <taxon>Eukaryota</taxon>
        <taxon>Fungi</taxon>
        <taxon>Dikarya</taxon>
        <taxon>Ascomycota</taxon>
        <taxon>Saccharomycotina</taxon>
        <taxon>Pichiomycetes</taxon>
        <taxon>Pichiales</taxon>
        <taxon>Pichiaceae</taxon>
        <taxon>Ogataea</taxon>
    </lineage>
</organism>
<proteinExistence type="predicted"/>